<dbReference type="RefSeq" id="WP_190234659.1">
    <property type="nucleotide sequence ID" value="NZ_SSOA01000001.1"/>
</dbReference>
<dbReference type="Proteomes" id="UP000310754">
    <property type="component" value="Unassembled WGS sequence"/>
</dbReference>
<comment type="caution">
    <text evidence="1">The sequence shown here is derived from an EMBL/GenBank/DDBJ whole genome shotgun (WGS) entry which is preliminary data.</text>
</comment>
<proteinExistence type="predicted"/>
<dbReference type="EMBL" id="SSOA01000001">
    <property type="protein sequence ID" value="THF53622.1"/>
    <property type="molecule type" value="Genomic_DNA"/>
</dbReference>
<sequence length="84" mass="9893">MGIPYDRHGSAFFYQRRTFLRFYLTKSQIADDKRVAFRKTKHYRCAGLARREKRCCPELAFCVQMLHFAQGHALLQGARVSAFF</sequence>
<reference evidence="1 2" key="1">
    <citation type="submission" date="2019-04" db="EMBL/GenBank/DDBJ databases">
        <title>Rhizobium terrae sp. nov., isolated from a paddy soil.</title>
        <authorList>
            <person name="Lin S.-Y."/>
            <person name="Hameed A."/>
            <person name="Huang H.-I."/>
            <person name="Young C.-C."/>
        </authorList>
    </citation>
    <scope>NUCLEOTIDE SEQUENCE [LARGE SCALE GENOMIC DNA]</scope>
    <source>
        <strain evidence="1 2">CC-HIH110</strain>
    </source>
</reference>
<organism evidence="1 2">
    <name type="scientific">Allorhizobium terrae</name>
    <dbReference type="NCBI Taxonomy" id="1848972"/>
    <lineage>
        <taxon>Bacteria</taxon>
        <taxon>Pseudomonadati</taxon>
        <taxon>Pseudomonadota</taxon>
        <taxon>Alphaproteobacteria</taxon>
        <taxon>Hyphomicrobiales</taxon>
        <taxon>Rhizobiaceae</taxon>
        <taxon>Rhizobium/Agrobacterium group</taxon>
        <taxon>Allorhizobium</taxon>
    </lineage>
</organism>
<accession>A0A4S4A548</accession>
<protein>
    <submittedName>
        <fullName evidence="1">Uncharacterized protein</fullName>
    </submittedName>
</protein>
<dbReference type="AlphaFoldDB" id="A0A4S4A548"/>
<gene>
    <name evidence="1" type="ORF">E6C51_00390</name>
</gene>
<evidence type="ECO:0000313" key="1">
    <source>
        <dbReference type="EMBL" id="THF53622.1"/>
    </source>
</evidence>
<evidence type="ECO:0000313" key="2">
    <source>
        <dbReference type="Proteomes" id="UP000310754"/>
    </source>
</evidence>
<name>A0A4S4A548_9HYPH</name>
<keyword evidence="2" id="KW-1185">Reference proteome</keyword>